<dbReference type="EnsemblPlants" id="OB04G37990.1">
    <property type="protein sequence ID" value="OB04G37990.1"/>
    <property type="gene ID" value="OB04G37990"/>
</dbReference>
<dbReference type="AlphaFoldDB" id="J3M324"/>
<feature type="region of interest" description="Disordered" evidence="1">
    <location>
        <begin position="190"/>
        <end position="217"/>
    </location>
</feature>
<feature type="compositionally biased region" description="Basic residues" evidence="1">
    <location>
        <begin position="315"/>
        <end position="327"/>
    </location>
</feature>
<organism evidence="2">
    <name type="scientific">Oryza brachyantha</name>
    <name type="common">malo sina</name>
    <dbReference type="NCBI Taxonomy" id="4533"/>
    <lineage>
        <taxon>Eukaryota</taxon>
        <taxon>Viridiplantae</taxon>
        <taxon>Streptophyta</taxon>
        <taxon>Embryophyta</taxon>
        <taxon>Tracheophyta</taxon>
        <taxon>Spermatophyta</taxon>
        <taxon>Magnoliopsida</taxon>
        <taxon>Liliopsida</taxon>
        <taxon>Poales</taxon>
        <taxon>Poaceae</taxon>
        <taxon>BOP clade</taxon>
        <taxon>Oryzoideae</taxon>
        <taxon>Oryzeae</taxon>
        <taxon>Oryzinae</taxon>
        <taxon>Oryza</taxon>
    </lineage>
</organism>
<sequence>MEPSARPATSMHTVRHAKSCRVRATFLKKRCDSTPTSRAQQLAYRLLARTLVLLLSMSMRSVSSSATLCCWNSCCSVHRSRAGGSCAAGWVACSPAVRRRSASTLSMENSTVSTCGGSVRPAEASIERRASTVPWWRTQPPASRRTESNIFTIRAPGWWMLSSTVRRRVSAMARSAPTICSAEALSRPEVGSSRMSTAGSWTASTPMETRRRSPPERSLTLVAATRARVRSSMSASMSLGETRVPRRRRALKCSVSRTVRRGKRTSRWVTGDAAQVGAGGGGAVEEQIGRRRGVEAAGEDLEQGGLRRRWGRRWRGARRGGRGRRRCGERGGSGGGVGRLRRPRPCSIFSS</sequence>
<feature type="compositionally biased region" description="Polar residues" evidence="1">
    <location>
        <begin position="193"/>
        <end position="207"/>
    </location>
</feature>
<evidence type="ECO:0000313" key="3">
    <source>
        <dbReference type="Proteomes" id="UP000006038"/>
    </source>
</evidence>
<dbReference type="Gramene" id="OB04G37990.1">
    <property type="protein sequence ID" value="OB04G37990.1"/>
    <property type="gene ID" value="OB04G37990"/>
</dbReference>
<evidence type="ECO:0000256" key="1">
    <source>
        <dbReference type="SAM" id="MobiDB-lite"/>
    </source>
</evidence>
<keyword evidence="3" id="KW-1185">Reference proteome</keyword>
<dbReference type="Proteomes" id="UP000006038">
    <property type="component" value="Chromosome 4"/>
</dbReference>
<protein>
    <submittedName>
        <fullName evidence="2">Uncharacterized protein</fullName>
    </submittedName>
</protein>
<proteinExistence type="predicted"/>
<reference evidence="2" key="1">
    <citation type="journal article" date="2013" name="Nat. Commun.">
        <title>Whole-genome sequencing of Oryza brachyantha reveals mechanisms underlying Oryza genome evolution.</title>
        <authorList>
            <person name="Chen J."/>
            <person name="Huang Q."/>
            <person name="Gao D."/>
            <person name="Wang J."/>
            <person name="Lang Y."/>
            <person name="Liu T."/>
            <person name="Li B."/>
            <person name="Bai Z."/>
            <person name="Luis Goicoechea J."/>
            <person name="Liang C."/>
            <person name="Chen C."/>
            <person name="Zhang W."/>
            <person name="Sun S."/>
            <person name="Liao Y."/>
            <person name="Zhang X."/>
            <person name="Yang L."/>
            <person name="Song C."/>
            <person name="Wang M."/>
            <person name="Shi J."/>
            <person name="Liu G."/>
            <person name="Liu J."/>
            <person name="Zhou H."/>
            <person name="Zhou W."/>
            <person name="Yu Q."/>
            <person name="An N."/>
            <person name="Chen Y."/>
            <person name="Cai Q."/>
            <person name="Wang B."/>
            <person name="Liu B."/>
            <person name="Min J."/>
            <person name="Huang Y."/>
            <person name="Wu H."/>
            <person name="Li Z."/>
            <person name="Zhang Y."/>
            <person name="Yin Y."/>
            <person name="Song W."/>
            <person name="Jiang J."/>
            <person name="Jackson S.A."/>
            <person name="Wing R.A."/>
            <person name="Wang J."/>
            <person name="Chen M."/>
        </authorList>
    </citation>
    <scope>NUCLEOTIDE SEQUENCE [LARGE SCALE GENOMIC DNA]</scope>
    <source>
        <strain evidence="2">cv. IRGC 101232</strain>
    </source>
</reference>
<name>J3M324_ORYBR</name>
<dbReference type="HOGENOM" id="CLU_790793_0_0_1"/>
<reference evidence="2" key="2">
    <citation type="submission" date="2013-04" db="UniProtKB">
        <authorList>
            <consortium name="EnsemblPlants"/>
        </authorList>
    </citation>
    <scope>IDENTIFICATION</scope>
</reference>
<feature type="region of interest" description="Disordered" evidence="1">
    <location>
        <begin position="315"/>
        <end position="351"/>
    </location>
</feature>
<evidence type="ECO:0000313" key="2">
    <source>
        <dbReference type="EnsemblPlants" id="OB04G37990.1"/>
    </source>
</evidence>
<accession>J3M324</accession>